<evidence type="ECO:0000313" key="6">
    <source>
        <dbReference type="EMBL" id="QQA00514.1"/>
    </source>
</evidence>
<dbReference type="InterPro" id="IPR036737">
    <property type="entry name" value="OmpA-like_sf"/>
</dbReference>
<proteinExistence type="predicted"/>
<gene>
    <name evidence="6" type="ORF">IWA51_09585</name>
</gene>
<dbReference type="InterPro" id="IPR050330">
    <property type="entry name" value="Bact_OuterMem_StrucFunc"/>
</dbReference>
<protein>
    <submittedName>
        <fullName evidence="6">OmpA family protein</fullName>
    </submittedName>
</protein>
<evidence type="ECO:0000256" key="3">
    <source>
        <dbReference type="ARBA" id="ARBA00023237"/>
    </source>
</evidence>
<dbReference type="RefSeq" id="WP_198442244.1">
    <property type="nucleotide sequence ID" value="NZ_CBCSHE010000009.1"/>
</dbReference>
<dbReference type="EMBL" id="CP064936">
    <property type="protein sequence ID" value="QQA00514.1"/>
    <property type="molecule type" value="Genomic_DNA"/>
</dbReference>
<dbReference type="Proteomes" id="UP000595224">
    <property type="component" value="Chromosome"/>
</dbReference>
<feature type="domain" description="OmpA-like" evidence="5">
    <location>
        <begin position="292"/>
        <end position="409"/>
    </location>
</feature>
<evidence type="ECO:0000256" key="2">
    <source>
        <dbReference type="ARBA" id="ARBA00023136"/>
    </source>
</evidence>
<sequence length="409" mass="46217">MKKLVAVIFGALIVQTPFFSQEQAGDSSVQFEFKYKKNDRYRILSTVNEDVFINGEKSHHALIVNRVTARVTETDETGGGITECTFMTTEDSTGSRTGAKFSYGEEYKSVFHRTKNGIYTISDEYFMPTVRDVPVFPDKKLSPGDKWTARGHEAHDLRRIFGLETPYKVPFVAEYEYIGKEEEGNLHVFKVKYNMKMKVPQNQIPQTEDYPVAMNGFSDETVFWDLEKGAIDHYSENFRIIMETATGVVLEFSGTAQAEVTEFERTATEENLSAVQNKVSDMGIQNVTVSKGEKGLTLSLEDIKFQADSAELLDSEKMKLEQIAQILEAWPENDILVTGHTALAGTAKMRQELSEQRARAVADYMILLGVRDRFHIFTQGFGATRPVAPNTTEEGKARNRRVEITIMDN</sequence>
<dbReference type="InterPro" id="IPR006664">
    <property type="entry name" value="OMP_bac"/>
</dbReference>
<keyword evidence="2 4" id="KW-0472">Membrane</keyword>
<dbReference type="Pfam" id="PF00691">
    <property type="entry name" value="OmpA"/>
    <property type="match status" value="1"/>
</dbReference>
<keyword evidence="3" id="KW-0998">Cell outer membrane</keyword>
<evidence type="ECO:0000313" key="7">
    <source>
        <dbReference type="Proteomes" id="UP000595224"/>
    </source>
</evidence>
<dbReference type="SUPFAM" id="SSF103088">
    <property type="entry name" value="OmpA-like"/>
    <property type="match status" value="1"/>
</dbReference>
<accession>A0A7T3RCA5</accession>
<dbReference type="CDD" id="cd07185">
    <property type="entry name" value="OmpA_C-like"/>
    <property type="match status" value="1"/>
</dbReference>
<dbReference type="KEGG" id="tper:IWA51_09585"/>
<dbReference type="GO" id="GO:0009279">
    <property type="term" value="C:cell outer membrane"/>
    <property type="evidence" value="ECO:0007669"/>
    <property type="project" value="UniProtKB-SubCell"/>
</dbReference>
<dbReference type="Gene3D" id="3.30.1330.60">
    <property type="entry name" value="OmpA-like domain"/>
    <property type="match status" value="1"/>
</dbReference>
<dbReference type="PANTHER" id="PTHR30329:SF21">
    <property type="entry name" value="LIPOPROTEIN YIAD-RELATED"/>
    <property type="match status" value="1"/>
</dbReference>
<evidence type="ECO:0000256" key="4">
    <source>
        <dbReference type="PROSITE-ProRule" id="PRU00473"/>
    </source>
</evidence>
<name>A0A7T3RCA5_9SPIR</name>
<dbReference type="PROSITE" id="PS51123">
    <property type="entry name" value="OMPA_2"/>
    <property type="match status" value="1"/>
</dbReference>
<reference evidence="6 7" key="1">
    <citation type="submission" date="2020-11" db="EMBL/GenBank/DDBJ databases">
        <title>Treponema Peruensis nv. sp., first commensal Treponema isolated from human feces.</title>
        <authorList>
            <person name="Belkhou C."/>
            <person name="Raes J."/>
        </authorList>
    </citation>
    <scope>NUCLEOTIDE SEQUENCE [LARGE SCALE GENOMIC DNA]</scope>
    <source>
        <strain evidence="6 7">RCC2812</strain>
    </source>
</reference>
<dbReference type="InterPro" id="IPR006665">
    <property type="entry name" value="OmpA-like"/>
</dbReference>
<comment type="subcellular location">
    <subcellularLocation>
        <location evidence="1">Cell outer membrane</location>
    </subcellularLocation>
</comment>
<dbReference type="PANTHER" id="PTHR30329">
    <property type="entry name" value="STATOR ELEMENT OF FLAGELLAR MOTOR COMPLEX"/>
    <property type="match status" value="1"/>
</dbReference>
<dbReference type="AlphaFoldDB" id="A0A7T3RCA5"/>
<evidence type="ECO:0000256" key="1">
    <source>
        <dbReference type="ARBA" id="ARBA00004442"/>
    </source>
</evidence>
<organism evidence="6 7">
    <name type="scientific">Treponema peruense</name>
    <dbReference type="NCBI Taxonomy" id="2787628"/>
    <lineage>
        <taxon>Bacteria</taxon>
        <taxon>Pseudomonadati</taxon>
        <taxon>Spirochaetota</taxon>
        <taxon>Spirochaetia</taxon>
        <taxon>Spirochaetales</taxon>
        <taxon>Treponemataceae</taxon>
        <taxon>Treponema</taxon>
    </lineage>
</organism>
<keyword evidence="7" id="KW-1185">Reference proteome</keyword>
<evidence type="ECO:0000259" key="5">
    <source>
        <dbReference type="PROSITE" id="PS51123"/>
    </source>
</evidence>
<dbReference type="PRINTS" id="PR01021">
    <property type="entry name" value="OMPADOMAIN"/>
</dbReference>